<dbReference type="SUPFAM" id="SSF46938">
    <property type="entry name" value="CRAL/TRIO N-terminal domain"/>
    <property type="match status" value="1"/>
</dbReference>
<dbReference type="InterPro" id="IPR001251">
    <property type="entry name" value="CRAL-TRIO_dom"/>
</dbReference>
<dbReference type="Gene3D" id="3.40.525.10">
    <property type="entry name" value="CRAL-TRIO lipid binding domain"/>
    <property type="match status" value="1"/>
</dbReference>
<dbReference type="CDD" id="cd00170">
    <property type="entry name" value="SEC14"/>
    <property type="match status" value="1"/>
</dbReference>
<dbReference type="PANTHER" id="PTHR46277:SF19">
    <property type="entry name" value="RANDOM SLUG PROTEIN 5-LIKE"/>
    <property type="match status" value="1"/>
</dbReference>
<dbReference type="SMART" id="SM01100">
    <property type="entry name" value="CRAL_TRIO_N"/>
    <property type="match status" value="1"/>
</dbReference>
<feature type="domain" description="CRAL-TRIO" evidence="1">
    <location>
        <begin position="108"/>
        <end position="270"/>
    </location>
</feature>
<dbReference type="PROSITE" id="PS50191">
    <property type="entry name" value="CRAL_TRIO"/>
    <property type="match status" value="1"/>
</dbReference>
<dbReference type="InterPro" id="IPR036273">
    <property type="entry name" value="CRAL/TRIO_N_dom_sf"/>
</dbReference>
<dbReference type="InterPro" id="IPR011074">
    <property type="entry name" value="CRAL/TRIO_N_dom"/>
</dbReference>
<dbReference type="SUPFAM" id="SSF52087">
    <property type="entry name" value="CRAL/TRIO domain"/>
    <property type="match status" value="1"/>
</dbReference>
<dbReference type="RefSeq" id="XP_004503846.1">
    <property type="nucleotide sequence ID" value="XM_004503789.3"/>
</dbReference>
<evidence type="ECO:0000259" key="1">
    <source>
        <dbReference type="PROSITE" id="PS50191"/>
    </source>
</evidence>
<gene>
    <name evidence="3" type="primary">LOC101488884</name>
</gene>
<dbReference type="AlphaFoldDB" id="A0A1S2YEZ9"/>
<dbReference type="SMART" id="SM00516">
    <property type="entry name" value="SEC14"/>
    <property type="match status" value="1"/>
</dbReference>
<keyword evidence="2" id="KW-1185">Reference proteome</keyword>
<proteinExistence type="predicted"/>
<dbReference type="Proteomes" id="UP000087171">
    <property type="component" value="Chromosome Ca6"/>
</dbReference>
<name>A0A1S2YEZ9_CICAR</name>
<evidence type="ECO:0000313" key="2">
    <source>
        <dbReference type="Proteomes" id="UP000087171"/>
    </source>
</evidence>
<sequence length="274" mass="31445">MEEVKVNGCDGGSSLEDSNKDLAYVTKGLEAKAQVIVNDVIINETELTKIRLLRAFVETQDPSSKEEDDLTIRRFLRARDLDVEKASTMFLKYLKWRRSFVPNGSITLPEISNDLADNKVYVQGHNKIGQPIILIFGAKHFQRKNGLDEFKRFVVYALDKICVSMPRGQEKFVSLVELKGWGYSNSDVRGYINALSILQDYYPERLGKLLILHAPYIFMRVWKIVNPFIDNKTREKIVFVESNKLKSTLLEEIDETQLPEIFGGKQQLVPIQDI</sequence>
<dbReference type="InterPro" id="IPR036865">
    <property type="entry name" value="CRAL-TRIO_dom_sf"/>
</dbReference>
<dbReference type="Pfam" id="PF03765">
    <property type="entry name" value="CRAL_TRIO_N"/>
    <property type="match status" value="1"/>
</dbReference>
<dbReference type="PANTHER" id="PTHR46277">
    <property type="entry name" value="OS03G0850700 PROTEIN"/>
    <property type="match status" value="1"/>
</dbReference>
<evidence type="ECO:0000313" key="3">
    <source>
        <dbReference type="RefSeq" id="XP_004503846.1"/>
    </source>
</evidence>
<protein>
    <submittedName>
        <fullName evidence="3">Phosphatidylinositol transfer protein 3-like isoform X3</fullName>
    </submittedName>
</protein>
<accession>A0A1S2YEZ9</accession>
<organism evidence="2 3">
    <name type="scientific">Cicer arietinum</name>
    <name type="common">Chickpea</name>
    <name type="synonym">Garbanzo</name>
    <dbReference type="NCBI Taxonomy" id="3827"/>
    <lineage>
        <taxon>Eukaryota</taxon>
        <taxon>Viridiplantae</taxon>
        <taxon>Streptophyta</taxon>
        <taxon>Embryophyta</taxon>
        <taxon>Tracheophyta</taxon>
        <taxon>Spermatophyta</taxon>
        <taxon>Magnoliopsida</taxon>
        <taxon>eudicotyledons</taxon>
        <taxon>Gunneridae</taxon>
        <taxon>Pentapetalae</taxon>
        <taxon>rosids</taxon>
        <taxon>fabids</taxon>
        <taxon>Fabales</taxon>
        <taxon>Fabaceae</taxon>
        <taxon>Papilionoideae</taxon>
        <taxon>50 kb inversion clade</taxon>
        <taxon>NPAAA clade</taxon>
        <taxon>Hologalegina</taxon>
        <taxon>IRL clade</taxon>
        <taxon>Cicereae</taxon>
        <taxon>Cicer</taxon>
    </lineage>
</organism>
<reference evidence="2" key="1">
    <citation type="journal article" date="2013" name="Nat. Biotechnol.">
        <title>Draft genome sequence of chickpea (Cicer arietinum) provides a resource for trait improvement.</title>
        <authorList>
            <person name="Varshney R.K."/>
            <person name="Song C."/>
            <person name="Saxena R.K."/>
            <person name="Azam S."/>
            <person name="Yu S."/>
            <person name="Sharpe A.G."/>
            <person name="Cannon S."/>
            <person name="Baek J."/>
            <person name="Rosen B.D."/>
            <person name="Tar'an B."/>
            <person name="Millan T."/>
            <person name="Zhang X."/>
            <person name="Ramsay L.D."/>
            <person name="Iwata A."/>
            <person name="Wang Y."/>
            <person name="Nelson W."/>
            <person name="Farmer A.D."/>
            <person name="Gaur P.M."/>
            <person name="Soderlund C."/>
            <person name="Penmetsa R.V."/>
            <person name="Xu C."/>
            <person name="Bharti A.K."/>
            <person name="He W."/>
            <person name="Winter P."/>
            <person name="Zhao S."/>
            <person name="Hane J.K."/>
            <person name="Carrasquilla-Garcia N."/>
            <person name="Condie J.A."/>
            <person name="Upadhyaya H.D."/>
            <person name="Luo M.C."/>
            <person name="Thudi M."/>
            <person name="Gowda C.L."/>
            <person name="Singh N.P."/>
            <person name="Lichtenzveig J."/>
            <person name="Gali K.K."/>
            <person name="Rubio J."/>
            <person name="Nadarajan N."/>
            <person name="Dolezel J."/>
            <person name="Bansal K.C."/>
            <person name="Xu X."/>
            <person name="Edwards D."/>
            <person name="Zhang G."/>
            <person name="Kahl G."/>
            <person name="Gil J."/>
            <person name="Singh K.B."/>
            <person name="Datta S.K."/>
            <person name="Jackson S.A."/>
            <person name="Wang J."/>
            <person name="Cook D.R."/>
        </authorList>
    </citation>
    <scope>NUCLEOTIDE SEQUENCE [LARGE SCALE GENOMIC DNA]</scope>
    <source>
        <strain evidence="2">cv. CDC Frontier</strain>
    </source>
</reference>
<dbReference type="Pfam" id="PF00650">
    <property type="entry name" value="CRAL_TRIO"/>
    <property type="match status" value="1"/>
</dbReference>
<reference evidence="3" key="2">
    <citation type="submission" date="2025-08" db="UniProtKB">
        <authorList>
            <consortium name="RefSeq"/>
        </authorList>
    </citation>
    <scope>IDENTIFICATION</scope>
    <source>
        <tissue evidence="3">Etiolated seedlings</tissue>
    </source>
</reference>
<dbReference type="OrthoDB" id="1434354at2759"/>
<dbReference type="GeneID" id="101488884"/>